<feature type="signal peptide" evidence="6">
    <location>
        <begin position="1"/>
        <end position="18"/>
    </location>
</feature>
<feature type="domain" description="SusD-like N-terminal" evidence="8">
    <location>
        <begin position="120"/>
        <end position="212"/>
    </location>
</feature>
<dbReference type="GO" id="GO:0009279">
    <property type="term" value="C:cell outer membrane"/>
    <property type="evidence" value="ECO:0007669"/>
    <property type="project" value="UniProtKB-SubCell"/>
</dbReference>
<feature type="chain" id="PRO_5010263610" evidence="6">
    <location>
        <begin position="19"/>
        <end position="618"/>
    </location>
</feature>
<reference evidence="9 10" key="1">
    <citation type="submission" date="2016-10" db="EMBL/GenBank/DDBJ databases">
        <authorList>
            <person name="de Groot N.N."/>
        </authorList>
    </citation>
    <scope>NUCLEOTIDE SEQUENCE [LARGE SCALE GENOMIC DNA]</scope>
    <source>
        <strain evidence="9 10">DSM 25383</strain>
    </source>
</reference>
<dbReference type="Pfam" id="PF07980">
    <property type="entry name" value="SusD_RagB"/>
    <property type="match status" value="1"/>
</dbReference>
<dbReference type="AlphaFoldDB" id="A0A1H3ZQT9"/>
<protein>
    <submittedName>
        <fullName evidence="9">Starch-binding associating with outer membrane</fullName>
    </submittedName>
</protein>
<organism evidence="9 10">
    <name type="scientific">Alistipes timonensis JC136</name>
    <dbReference type="NCBI Taxonomy" id="1033731"/>
    <lineage>
        <taxon>Bacteria</taxon>
        <taxon>Pseudomonadati</taxon>
        <taxon>Bacteroidota</taxon>
        <taxon>Bacteroidia</taxon>
        <taxon>Bacteroidales</taxon>
        <taxon>Rikenellaceae</taxon>
        <taxon>Alistipes</taxon>
    </lineage>
</organism>
<evidence type="ECO:0000259" key="8">
    <source>
        <dbReference type="Pfam" id="PF14322"/>
    </source>
</evidence>
<proteinExistence type="inferred from homology"/>
<feature type="domain" description="RagB/SusD" evidence="7">
    <location>
        <begin position="306"/>
        <end position="618"/>
    </location>
</feature>
<evidence type="ECO:0000256" key="4">
    <source>
        <dbReference type="ARBA" id="ARBA00023136"/>
    </source>
</evidence>
<gene>
    <name evidence="9" type="ORF">SAMN05444145_102310</name>
</gene>
<dbReference type="Pfam" id="PF14322">
    <property type="entry name" value="SusD-like_3"/>
    <property type="match status" value="1"/>
</dbReference>
<evidence type="ECO:0000313" key="10">
    <source>
        <dbReference type="Proteomes" id="UP000183253"/>
    </source>
</evidence>
<dbReference type="Proteomes" id="UP000183253">
    <property type="component" value="Unassembled WGS sequence"/>
</dbReference>
<evidence type="ECO:0000259" key="7">
    <source>
        <dbReference type="Pfam" id="PF07980"/>
    </source>
</evidence>
<dbReference type="SUPFAM" id="SSF48452">
    <property type="entry name" value="TPR-like"/>
    <property type="match status" value="1"/>
</dbReference>
<dbReference type="RefSeq" id="WP_229096272.1">
    <property type="nucleotide sequence ID" value="NZ_CAEG01000012.1"/>
</dbReference>
<evidence type="ECO:0000256" key="3">
    <source>
        <dbReference type="ARBA" id="ARBA00022729"/>
    </source>
</evidence>
<comment type="subcellular location">
    <subcellularLocation>
        <location evidence="1">Cell outer membrane</location>
    </subcellularLocation>
</comment>
<evidence type="ECO:0000256" key="6">
    <source>
        <dbReference type="SAM" id="SignalP"/>
    </source>
</evidence>
<accession>A0A1H3ZQT9</accession>
<name>A0A1H3ZQT9_9BACT</name>
<dbReference type="InterPro" id="IPR012944">
    <property type="entry name" value="SusD_RagB_dom"/>
</dbReference>
<comment type="similarity">
    <text evidence="2">Belongs to the SusD family.</text>
</comment>
<dbReference type="InterPro" id="IPR011990">
    <property type="entry name" value="TPR-like_helical_dom_sf"/>
</dbReference>
<dbReference type="InterPro" id="IPR033985">
    <property type="entry name" value="SusD-like_N"/>
</dbReference>
<dbReference type="STRING" id="1033731.SAMN05444145_102310"/>
<dbReference type="Gene3D" id="1.25.40.390">
    <property type="match status" value="1"/>
</dbReference>
<evidence type="ECO:0000313" key="9">
    <source>
        <dbReference type="EMBL" id="SEA26087.1"/>
    </source>
</evidence>
<evidence type="ECO:0000256" key="5">
    <source>
        <dbReference type="ARBA" id="ARBA00023237"/>
    </source>
</evidence>
<dbReference type="EMBL" id="FNRI01000002">
    <property type="protein sequence ID" value="SEA26087.1"/>
    <property type="molecule type" value="Genomic_DNA"/>
</dbReference>
<keyword evidence="10" id="KW-1185">Reference proteome</keyword>
<evidence type="ECO:0000256" key="2">
    <source>
        <dbReference type="ARBA" id="ARBA00006275"/>
    </source>
</evidence>
<keyword evidence="3 6" id="KW-0732">Signal</keyword>
<keyword evidence="5" id="KW-0998">Cell outer membrane</keyword>
<keyword evidence="4" id="KW-0472">Membrane</keyword>
<evidence type="ECO:0000256" key="1">
    <source>
        <dbReference type="ARBA" id="ARBA00004442"/>
    </source>
</evidence>
<dbReference type="PROSITE" id="PS51257">
    <property type="entry name" value="PROKAR_LIPOPROTEIN"/>
    <property type="match status" value="1"/>
</dbReference>
<sequence length="618" mass="69797">MKHILTKVLSWAMLAAVAAGSTSCLNEYLDKAPDAGLDEKEVFSKYANFKSYFNAVYNGSNFNIKAHYPLWFAGNNQKYTMEGLTDMCDMTRIQRCQPGRMGDGSTVTYATGYNTESKTAKVPYSWKSIRVANMAIRNIDMLQDASDREKKDLLAQAYFVRAYCHFELFRLYGSLPYIDKVMGSEDEWDLPRLSDYDMLHRIAADFQTAADIFDQAGLMRRDPASGTGHLSASDQDKPNGVTALAMKGRALLYAASPLSNPGNDISRWEEAAEANWTALKSALDYGYLLLAKEKYTDNFYGTKYTNEQLWAYTSGSTTNYNNDRVQAFVPYCFSNNAFSSGQCPTQNFVDKFETAGGWPLNTPEERAAATAAGQYNEQNPYTNRDPRFDFVVIYNQKPVQGYGNASIYVNEDGSLPSGSLIQKRSGSEDGVSETFYYEQKRTGALSNKGVQNLLLTDPIIRLAEVFLNYAEAANEAYGPNGKAPDADAEWTALYALNKVRDRVGMPAVLDTYTTDKDALRPRIKNERTVELCFEGYHYFCDIRRWKDAPSIHRTRLTGMRVTKLKAGATAQYPTGFRYERFELPSNRQIAWKNDGMYYVQFQTSDLLKMKNYVPNEAW</sequence>